<sequence length="37" mass="4559">MKIRASVRKICEKCRLLRRKKRIVVICINPKHKQKQR</sequence>
<evidence type="ECO:0000256" key="3">
    <source>
        <dbReference type="ARBA" id="ARBA00023274"/>
    </source>
</evidence>
<dbReference type="PANTHER" id="PTHR42888">
    <property type="entry name" value="50S RIBOSOMAL PROTEIN L36, CHLOROPLASTIC"/>
    <property type="match status" value="1"/>
</dbReference>
<reference evidence="5" key="1">
    <citation type="journal article" date="2016" name="Sci. Rep.">
        <title>Divergence of RNA polymerase ? subunits in angiosperm plastid genomes is mediated by genomic rearrangement.</title>
        <authorList>
            <person name="Blazier J.C."/>
            <person name="Ruhlman T.A."/>
            <person name="Weng M.L."/>
            <person name="Rehman S.K."/>
            <person name="Sabir J.S."/>
            <person name="Jansen R.K."/>
        </authorList>
    </citation>
    <scope>NUCLEOTIDE SEQUENCE</scope>
</reference>
<dbReference type="GO" id="GO:0006412">
    <property type="term" value="P:translation"/>
    <property type="evidence" value="ECO:0007669"/>
    <property type="project" value="InterPro"/>
</dbReference>
<protein>
    <recommendedName>
        <fullName evidence="4">Ribosomal protein</fullName>
    </recommendedName>
</protein>
<dbReference type="GeneID" id="27908219"/>
<dbReference type="SUPFAM" id="SSF57840">
    <property type="entry name" value="Ribosomal protein L36"/>
    <property type="match status" value="1"/>
</dbReference>
<dbReference type="AlphaFoldDB" id="A0A166QA09"/>
<dbReference type="PROSITE" id="PS00828">
    <property type="entry name" value="RIBOSOMAL_L36"/>
    <property type="match status" value="1"/>
</dbReference>
<evidence type="ECO:0000313" key="5">
    <source>
        <dbReference type="EMBL" id="ANA56648.1"/>
    </source>
</evidence>
<evidence type="ECO:0000256" key="4">
    <source>
        <dbReference type="RuleBase" id="RU000570"/>
    </source>
</evidence>
<name>A0A166QA09_ANNCH</name>
<geneLocation type="plastid" evidence="5"/>
<proteinExistence type="inferred from homology"/>
<dbReference type="GO" id="GO:0005840">
    <property type="term" value="C:ribosome"/>
    <property type="evidence" value="ECO:0007669"/>
    <property type="project" value="UniProtKB-KW"/>
</dbReference>
<dbReference type="InterPro" id="IPR035977">
    <property type="entry name" value="Ribosomal_bL36_sp"/>
</dbReference>
<dbReference type="RefSeq" id="YP_009252559.1">
    <property type="nucleotide sequence ID" value="NC_030166.1"/>
</dbReference>
<comment type="similarity">
    <text evidence="1 4">Belongs to the bacterial ribosomal protein bL36 family.</text>
</comment>
<dbReference type="NCBIfam" id="TIGR01022">
    <property type="entry name" value="rpmJ_bact"/>
    <property type="match status" value="1"/>
</dbReference>
<dbReference type="RefSeq" id="YP_009252512.1">
    <property type="nucleotide sequence ID" value="NC_030166.1"/>
</dbReference>
<gene>
    <name evidence="5" type="primary">rpl36</name>
</gene>
<keyword evidence="2 4" id="KW-0689">Ribosomal protein</keyword>
<accession>A0A166QA09</accession>
<keyword evidence="5" id="KW-0934">Plastid</keyword>
<evidence type="ECO:0000256" key="1">
    <source>
        <dbReference type="ARBA" id="ARBA00007645"/>
    </source>
</evidence>
<dbReference type="Pfam" id="PF00444">
    <property type="entry name" value="Ribosomal_L36"/>
    <property type="match status" value="1"/>
</dbReference>
<dbReference type="EMBL" id="KU563738">
    <property type="protein sequence ID" value="ANA56648.1"/>
    <property type="molecule type" value="Genomic_DNA"/>
</dbReference>
<dbReference type="GO" id="GO:0003735">
    <property type="term" value="F:structural constituent of ribosome"/>
    <property type="evidence" value="ECO:0007669"/>
    <property type="project" value="InterPro"/>
</dbReference>
<dbReference type="GeneID" id="27908282"/>
<dbReference type="PANTHER" id="PTHR42888:SF1">
    <property type="entry name" value="LARGE RIBOSOMAL SUBUNIT PROTEIN BL36C"/>
    <property type="match status" value="1"/>
</dbReference>
<keyword evidence="3 4" id="KW-0687">Ribonucleoprotein</keyword>
<evidence type="ECO:0000256" key="2">
    <source>
        <dbReference type="ARBA" id="ARBA00022980"/>
    </source>
</evidence>
<dbReference type="GO" id="GO:1990904">
    <property type="term" value="C:ribonucleoprotein complex"/>
    <property type="evidence" value="ECO:0007669"/>
    <property type="project" value="UniProtKB-KW"/>
</dbReference>
<dbReference type="HAMAP" id="MF_00251">
    <property type="entry name" value="Ribosomal_bL36"/>
    <property type="match status" value="1"/>
</dbReference>
<organism evidence="5">
    <name type="scientific">Annona cherimola</name>
    <name type="common">Custard apple</name>
    <name type="synonym">Cherimoya</name>
    <dbReference type="NCBI Taxonomy" id="49314"/>
    <lineage>
        <taxon>Eukaryota</taxon>
        <taxon>Viridiplantae</taxon>
        <taxon>Streptophyta</taxon>
        <taxon>Embryophyta</taxon>
        <taxon>Tracheophyta</taxon>
        <taxon>Spermatophyta</taxon>
        <taxon>Magnoliopsida</taxon>
        <taxon>Magnoliidae</taxon>
        <taxon>Magnoliales</taxon>
        <taxon>Annonaceae</taxon>
        <taxon>Annonoideae</taxon>
        <taxon>Annoneae</taxon>
        <taxon>Annona</taxon>
    </lineage>
</organism>
<dbReference type="InterPro" id="IPR000473">
    <property type="entry name" value="Ribosomal_bL36"/>
</dbReference>
<dbReference type="EMBL" id="KU563738">
    <property type="protein sequence ID" value="ANA56601.1"/>
    <property type="molecule type" value="Genomic_DNA"/>
</dbReference>
<dbReference type="GO" id="GO:0005737">
    <property type="term" value="C:cytoplasm"/>
    <property type="evidence" value="ECO:0007669"/>
    <property type="project" value="UniProtKB-ARBA"/>
</dbReference>